<dbReference type="Gene3D" id="3.40.630.40">
    <property type="entry name" value="Zn-dependent exopeptidases"/>
    <property type="match status" value="1"/>
</dbReference>
<dbReference type="Proteomes" id="UP000057737">
    <property type="component" value="Unassembled WGS sequence"/>
</dbReference>
<reference evidence="1 2" key="1">
    <citation type="submission" date="2015-11" db="EMBL/GenBank/DDBJ databases">
        <title>Draft Genome Sequence of the Strain BR 10303 (Bradyrhizobium sp.) isolated from nodules of Centrolobium paraense.</title>
        <authorList>
            <person name="Zelli J.E."/>
            <person name="Simoes-Araujo J.L."/>
            <person name="Barauna A.C."/>
            <person name="Silva K."/>
        </authorList>
    </citation>
    <scope>NUCLEOTIDE SEQUENCE [LARGE SCALE GENOMIC DNA]</scope>
    <source>
        <strain evidence="1 2">BR 10303</strain>
    </source>
</reference>
<dbReference type="SUPFAM" id="SSF53187">
    <property type="entry name" value="Zn-dependent exopeptidases"/>
    <property type="match status" value="1"/>
</dbReference>
<dbReference type="EMBL" id="LNCU01000039">
    <property type="protein sequence ID" value="KWV58214.1"/>
    <property type="molecule type" value="Genomic_DNA"/>
</dbReference>
<sequence>MLLYAETLPSVLSPLDPRPVELVNANGRADFVLVCEHAGIAVPGRLKNLGLPAAEILGHIAYDIGAEGVARCLADRLDAPLFLQRYSRLVIDCNRPFSAPDCVPEVSDGTVVPGNLQLAEYHRRQRYAEIHEPFHREVALFLDRRATAGSPAVLVAVHSFTPRLAGGPERPWQLGVLSNRDRSFAERFLGSFQERNPTTICAHNEPYVVDDQGDYTIPVHGEARGLLHLLLEIRNDLIGDPEGQRRWASLIADGLIDAREKKHVND</sequence>
<dbReference type="PIRSF" id="PIRSF029730">
    <property type="entry name" value="UCP029730"/>
    <property type="match status" value="1"/>
</dbReference>
<protein>
    <recommendedName>
        <fullName evidence="3">N-formylglutamate amidohydrolase</fullName>
    </recommendedName>
</protein>
<evidence type="ECO:0008006" key="3">
    <source>
        <dbReference type="Google" id="ProtNLM"/>
    </source>
</evidence>
<dbReference type="InterPro" id="IPR011227">
    <property type="entry name" value="UCP029730"/>
</dbReference>
<comment type="caution">
    <text evidence="1">The sequence shown here is derived from an EMBL/GenBank/DDBJ whole genome shotgun (WGS) entry which is preliminary data.</text>
</comment>
<keyword evidence="2" id="KW-1185">Reference proteome</keyword>
<proteinExistence type="predicted"/>
<gene>
    <name evidence="1" type="ORF">AS156_36050</name>
</gene>
<name>A0A109K0E9_9BRAD</name>
<accession>A0A109K0E9</accession>
<dbReference type="InterPro" id="IPR007709">
    <property type="entry name" value="N-FG_amidohydro"/>
</dbReference>
<dbReference type="AlphaFoldDB" id="A0A109K0E9"/>
<organism evidence="1 2">
    <name type="scientific">Bradyrhizobium macuxiense</name>
    <dbReference type="NCBI Taxonomy" id="1755647"/>
    <lineage>
        <taxon>Bacteria</taxon>
        <taxon>Pseudomonadati</taxon>
        <taxon>Pseudomonadota</taxon>
        <taxon>Alphaproteobacteria</taxon>
        <taxon>Hyphomicrobiales</taxon>
        <taxon>Nitrobacteraceae</taxon>
        <taxon>Bradyrhizobium</taxon>
    </lineage>
</organism>
<evidence type="ECO:0000313" key="1">
    <source>
        <dbReference type="EMBL" id="KWV58214.1"/>
    </source>
</evidence>
<dbReference type="Pfam" id="PF05013">
    <property type="entry name" value="FGase"/>
    <property type="match status" value="1"/>
</dbReference>
<evidence type="ECO:0000313" key="2">
    <source>
        <dbReference type="Proteomes" id="UP000057737"/>
    </source>
</evidence>